<feature type="transmembrane region" description="Helical" evidence="1">
    <location>
        <begin position="154"/>
        <end position="174"/>
    </location>
</feature>
<keyword evidence="1" id="KW-0472">Membrane</keyword>
<dbReference type="OrthoDB" id="9773582at2"/>
<feature type="domain" description="Phosphatidic acid phosphatase type 2/haloperoxidase" evidence="2">
    <location>
        <begin position="101"/>
        <end position="221"/>
    </location>
</feature>
<sequence>MWTSHCGNPFFYVGDNFHKKSITFISIMKSAIIRLRFFLIPYALLFVIALTLKIIFTREEIYFFINGLHFPAGDVIFRYATEMGGATTAVSLVLILLFVRYRYSLLLASSYLLTSLINFPLKYMVGAPRPKLYFTDSPKTIYWVPDVEVLSNHFSFPSGHTVCAFTTAVVLTFISPRRWYGCIYFLLALMVAYSRIYLSQHFFEDVTAGSFEAVIVVTCWVTWFNSRAFFRHPGWDGALSRKNDD</sequence>
<dbReference type="SMART" id="SM00014">
    <property type="entry name" value="acidPPc"/>
    <property type="match status" value="1"/>
</dbReference>
<evidence type="ECO:0000313" key="4">
    <source>
        <dbReference type="Proteomes" id="UP000183788"/>
    </source>
</evidence>
<feature type="transmembrane region" description="Helical" evidence="1">
    <location>
        <begin position="76"/>
        <end position="98"/>
    </location>
</feature>
<dbReference type="EMBL" id="FPIZ01000002">
    <property type="protein sequence ID" value="SFW24315.1"/>
    <property type="molecule type" value="Genomic_DNA"/>
</dbReference>
<dbReference type="InterPro" id="IPR036938">
    <property type="entry name" value="PAP2/HPO_sf"/>
</dbReference>
<organism evidence="3 4">
    <name type="scientific">Chitinophaga sancti</name>
    <dbReference type="NCBI Taxonomy" id="1004"/>
    <lineage>
        <taxon>Bacteria</taxon>
        <taxon>Pseudomonadati</taxon>
        <taxon>Bacteroidota</taxon>
        <taxon>Chitinophagia</taxon>
        <taxon>Chitinophagales</taxon>
        <taxon>Chitinophagaceae</taxon>
        <taxon>Chitinophaga</taxon>
    </lineage>
</organism>
<accession>A0A1K1MMJ6</accession>
<dbReference type="Pfam" id="PF01569">
    <property type="entry name" value="PAP2"/>
    <property type="match status" value="1"/>
</dbReference>
<feature type="transmembrane region" description="Helical" evidence="1">
    <location>
        <begin position="37"/>
        <end position="56"/>
    </location>
</feature>
<evidence type="ECO:0000313" key="3">
    <source>
        <dbReference type="EMBL" id="SFW24315.1"/>
    </source>
</evidence>
<keyword evidence="1" id="KW-1133">Transmembrane helix</keyword>
<dbReference type="PANTHER" id="PTHR14969:SF13">
    <property type="entry name" value="AT30094P"/>
    <property type="match status" value="1"/>
</dbReference>
<evidence type="ECO:0000259" key="2">
    <source>
        <dbReference type="SMART" id="SM00014"/>
    </source>
</evidence>
<protein>
    <submittedName>
        <fullName evidence="3">Membrane-associated phospholipid phosphatase</fullName>
    </submittedName>
</protein>
<feature type="transmembrane region" description="Helical" evidence="1">
    <location>
        <begin position="105"/>
        <end position="125"/>
    </location>
</feature>
<name>A0A1K1MMJ6_9BACT</name>
<evidence type="ECO:0000256" key="1">
    <source>
        <dbReference type="SAM" id="Phobius"/>
    </source>
</evidence>
<gene>
    <name evidence="3" type="ORF">SAMN05661012_00705</name>
</gene>
<dbReference type="AlphaFoldDB" id="A0A1K1MMJ6"/>
<dbReference type="STRING" id="1004.SAMN05661012_00705"/>
<feature type="transmembrane region" description="Helical" evidence="1">
    <location>
        <begin position="181"/>
        <end position="200"/>
    </location>
</feature>
<dbReference type="InterPro" id="IPR000326">
    <property type="entry name" value="PAP2/HPO"/>
</dbReference>
<dbReference type="SUPFAM" id="SSF48317">
    <property type="entry name" value="Acid phosphatase/Vanadium-dependent haloperoxidase"/>
    <property type="match status" value="1"/>
</dbReference>
<feature type="transmembrane region" description="Helical" evidence="1">
    <location>
        <begin position="206"/>
        <end position="224"/>
    </location>
</feature>
<keyword evidence="1" id="KW-0812">Transmembrane</keyword>
<dbReference type="PANTHER" id="PTHR14969">
    <property type="entry name" value="SPHINGOSINE-1-PHOSPHATE PHOSPHOHYDROLASE"/>
    <property type="match status" value="1"/>
</dbReference>
<dbReference type="Proteomes" id="UP000183788">
    <property type="component" value="Unassembled WGS sequence"/>
</dbReference>
<proteinExistence type="predicted"/>
<dbReference type="Gene3D" id="1.20.144.10">
    <property type="entry name" value="Phosphatidic acid phosphatase type 2/haloperoxidase"/>
    <property type="match status" value="1"/>
</dbReference>
<reference evidence="3 4" key="1">
    <citation type="submission" date="2016-11" db="EMBL/GenBank/DDBJ databases">
        <authorList>
            <person name="Jaros S."/>
            <person name="Januszkiewicz K."/>
            <person name="Wedrychowicz H."/>
        </authorList>
    </citation>
    <scope>NUCLEOTIDE SEQUENCE [LARGE SCALE GENOMIC DNA]</scope>
    <source>
        <strain evidence="3 4">DSM 784</strain>
    </source>
</reference>